<evidence type="ECO:0000256" key="1">
    <source>
        <dbReference type="ARBA" id="ARBA00003145"/>
    </source>
</evidence>
<organism evidence="13 14">
    <name type="scientific">Acetobacter peroxydans</name>
    <dbReference type="NCBI Taxonomy" id="104098"/>
    <lineage>
        <taxon>Bacteria</taxon>
        <taxon>Pseudomonadati</taxon>
        <taxon>Pseudomonadota</taxon>
        <taxon>Alphaproteobacteria</taxon>
        <taxon>Acetobacterales</taxon>
        <taxon>Acetobacteraceae</taxon>
        <taxon>Acetobacter</taxon>
    </lineage>
</organism>
<feature type="domain" description="PLD phosphodiesterase" evidence="12">
    <location>
        <begin position="390"/>
        <end position="417"/>
    </location>
</feature>
<evidence type="ECO:0000256" key="3">
    <source>
        <dbReference type="ARBA" id="ARBA00004651"/>
    </source>
</evidence>
<evidence type="ECO:0000256" key="9">
    <source>
        <dbReference type="ARBA" id="ARBA00023136"/>
    </source>
</evidence>
<keyword evidence="7 11" id="KW-0812">Transmembrane</keyword>
<evidence type="ECO:0000313" key="13">
    <source>
        <dbReference type="EMBL" id="GEB84593.1"/>
    </source>
</evidence>
<evidence type="ECO:0000259" key="12">
    <source>
        <dbReference type="PROSITE" id="PS50035"/>
    </source>
</evidence>
<dbReference type="InterPro" id="IPR025202">
    <property type="entry name" value="PLD-like_dom"/>
</dbReference>
<evidence type="ECO:0000256" key="10">
    <source>
        <dbReference type="ARBA" id="ARBA00029594"/>
    </source>
</evidence>
<keyword evidence="9 11" id="KW-0472">Membrane</keyword>
<dbReference type="SMART" id="SM00155">
    <property type="entry name" value="PLDc"/>
    <property type="match status" value="2"/>
</dbReference>
<comment type="subcellular location">
    <subcellularLocation>
        <location evidence="3">Cell membrane</location>
        <topology evidence="3">Multi-pass membrane protein</topology>
    </subcellularLocation>
    <subcellularLocation>
        <location evidence="2">Secreted</location>
    </subcellularLocation>
</comment>
<name>A0A4Y3TS81_9PROT</name>
<keyword evidence="5" id="KW-1003">Cell membrane</keyword>
<dbReference type="Pfam" id="PF13396">
    <property type="entry name" value="PLDc_N"/>
    <property type="match status" value="1"/>
</dbReference>
<dbReference type="GO" id="GO:0005886">
    <property type="term" value="C:plasma membrane"/>
    <property type="evidence" value="ECO:0007669"/>
    <property type="project" value="UniProtKB-SubCell"/>
</dbReference>
<evidence type="ECO:0000256" key="6">
    <source>
        <dbReference type="ARBA" id="ARBA00022525"/>
    </source>
</evidence>
<dbReference type="PANTHER" id="PTHR21248:SF22">
    <property type="entry name" value="PHOSPHOLIPASE D"/>
    <property type="match status" value="1"/>
</dbReference>
<dbReference type="OrthoDB" id="9762009at2"/>
<accession>A0A4Y3TS81</accession>
<dbReference type="PANTHER" id="PTHR21248">
    <property type="entry name" value="CARDIOLIPIN SYNTHASE"/>
    <property type="match status" value="1"/>
</dbReference>
<dbReference type="PROSITE" id="PS50035">
    <property type="entry name" value="PLD"/>
    <property type="match status" value="2"/>
</dbReference>
<dbReference type="GO" id="GO:0032049">
    <property type="term" value="P:cardiolipin biosynthetic process"/>
    <property type="evidence" value="ECO:0007669"/>
    <property type="project" value="UniProtKB-ARBA"/>
</dbReference>
<keyword evidence="8 11" id="KW-1133">Transmembrane helix</keyword>
<comment type="function">
    <text evidence="1">Could be a virulence factor.</text>
</comment>
<evidence type="ECO:0000256" key="2">
    <source>
        <dbReference type="ARBA" id="ARBA00004613"/>
    </source>
</evidence>
<dbReference type="AlphaFoldDB" id="A0A4Y3TS81"/>
<reference evidence="13 14" key="1">
    <citation type="submission" date="2019-06" db="EMBL/GenBank/DDBJ databases">
        <title>Whole genome shotgun sequence of Acetobacter peroxydans NBRC 13755.</title>
        <authorList>
            <person name="Hosoyama A."/>
            <person name="Uohara A."/>
            <person name="Ohji S."/>
            <person name="Ichikawa N."/>
        </authorList>
    </citation>
    <scope>NUCLEOTIDE SEQUENCE [LARGE SCALE GENOMIC DNA]</scope>
    <source>
        <strain evidence="13 14">NBRC 13755</strain>
    </source>
</reference>
<dbReference type="InterPro" id="IPR027379">
    <property type="entry name" value="CLS_N"/>
</dbReference>
<evidence type="ECO:0000313" key="14">
    <source>
        <dbReference type="Proteomes" id="UP000317730"/>
    </source>
</evidence>
<evidence type="ECO:0000256" key="4">
    <source>
        <dbReference type="ARBA" id="ARBA00018392"/>
    </source>
</evidence>
<keyword evidence="14" id="KW-1185">Reference proteome</keyword>
<dbReference type="Proteomes" id="UP000317730">
    <property type="component" value="Unassembled WGS sequence"/>
</dbReference>
<dbReference type="InterPro" id="IPR001736">
    <property type="entry name" value="PLipase_D/transphosphatidylase"/>
</dbReference>
<dbReference type="CDD" id="cd09157">
    <property type="entry name" value="PLDc_CLS_unchar2_1"/>
    <property type="match status" value="1"/>
</dbReference>
<feature type="transmembrane region" description="Helical" evidence="11">
    <location>
        <begin position="12"/>
        <end position="31"/>
    </location>
</feature>
<dbReference type="Gene3D" id="3.30.870.10">
    <property type="entry name" value="Endonuclease Chain A"/>
    <property type="match status" value="2"/>
</dbReference>
<comment type="caution">
    <text evidence="13">The sequence shown here is derived from an EMBL/GenBank/DDBJ whole genome shotgun (WGS) entry which is preliminary data.</text>
</comment>
<protein>
    <recommendedName>
        <fullName evidence="4">Phospholipase D</fullName>
    </recommendedName>
    <alternativeName>
        <fullName evidence="10">Choline phosphatase</fullName>
    </alternativeName>
</protein>
<evidence type="ECO:0000256" key="7">
    <source>
        <dbReference type="ARBA" id="ARBA00022692"/>
    </source>
</evidence>
<feature type="transmembrane region" description="Helical" evidence="11">
    <location>
        <begin position="40"/>
        <end position="60"/>
    </location>
</feature>
<keyword evidence="6" id="KW-0964">Secreted</keyword>
<gene>
    <name evidence="13" type="primary">cls-2</name>
    <name evidence="13" type="ORF">APE01nite_03900</name>
</gene>
<evidence type="ECO:0000256" key="8">
    <source>
        <dbReference type="ARBA" id="ARBA00022989"/>
    </source>
</evidence>
<feature type="domain" description="PLD phosphodiesterase" evidence="12">
    <location>
        <begin position="214"/>
        <end position="241"/>
    </location>
</feature>
<dbReference type="Pfam" id="PF13091">
    <property type="entry name" value="PLDc_2"/>
    <property type="match status" value="2"/>
</dbReference>
<dbReference type="GO" id="GO:0008808">
    <property type="term" value="F:cardiolipin synthase activity"/>
    <property type="evidence" value="ECO:0007669"/>
    <property type="project" value="TreeGrafter"/>
</dbReference>
<evidence type="ECO:0000256" key="11">
    <source>
        <dbReference type="SAM" id="Phobius"/>
    </source>
</evidence>
<sequence length="475" mass="53480">MLSVFSQPMLLIFLMILQLGLVTSVVLHILLRKRDTASAIGWMGVCILMPFLGSVLYVMFGINRVTRLARKLVGTHSAGRPSISRLSSWNRELEGQFAPLALMVGKLTTRPLVCGNTITCLHDGDGAYPPMIRAIETARKSVVLCSYIFRDDQIGQVFAKALTDAHARGVCVRVLVDGIGSGYFLSPIYHRLRRAGVPCARFMHSIWPWRMPFLNLRNHRKILVVDGRVGFMGGLNIADENRVSRKPRHPVSDTHFMIEGPAVRQLAETAAWDWYFTTHETLDSDLFSEAPSETGETLARIVTAGPDTDLEKIEYTMLQAITLARRSVRLMTPYFLAGERFLSELELAALRGVQVDIVIPERSNHRALDWACAANIAPLLPSGARIWLAAAPFNHSKLMVVDKAWSFFGSSNLDIRSLRLNFEINMEAYDTSLADSLDTFISSHQNRRLTHYDLDNRYRLAKIRDAFARLFMPYL</sequence>
<dbReference type="GO" id="GO:0005576">
    <property type="term" value="C:extracellular region"/>
    <property type="evidence" value="ECO:0007669"/>
    <property type="project" value="UniProtKB-SubCell"/>
</dbReference>
<evidence type="ECO:0000256" key="5">
    <source>
        <dbReference type="ARBA" id="ARBA00022475"/>
    </source>
</evidence>
<dbReference type="SUPFAM" id="SSF56024">
    <property type="entry name" value="Phospholipase D/nuclease"/>
    <property type="match status" value="2"/>
</dbReference>
<dbReference type="EMBL" id="BJMV01000001">
    <property type="protein sequence ID" value="GEB84593.1"/>
    <property type="molecule type" value="Genomic_DNA"/>
</dbReference>
<proteinExistence type="predicted"/>